<keyword evidence="1" id="KW-0233">DNA recombination</keyword>
<dbReference type="AlphaFoldDB" id="A0A1C7N2M3"/>
<dbReference type="InterPro" id="IPR011010">
    <property type="entry name" value="DNA_brk_join_enz"/>
</dbReference>
<dbReference type="GO" id="GO:0006310">
    <property type="term" value="P:DNA recombination"/>
    <property type="evidence" value="ECO:0007669"/>
    <property type="project" value="UniProtKB-KW"/>
</dbReference>
<evidence type="ECO:0008006" key="4">
    <source>
        <dbReference type="Google" id="ProtNLM"/>
    </source>
</evidence>
<dbReference type="GO" id="GO:0003677">
    <property type="term" value="F:DNA binding"/>
    <property type="evidence" value="ECO:0007669"/>
    <property type="project" value="InterPro"/>
</dbReference>
<evidence type="ECO:0000313" key="2">
    <source>
        <dbReference type="EMBL" id="OBZ83352.1"/>
    </source>
</evidence>
<organism evidence="2 3">
    <name type="scientific">Choanephora cucurbitarum</name>
    <dbReference type="NCBI Taxonomy" id="101091"/>
    <lineage>
        <taxon>Eukaryota</taxon>
        <taxon>Fungi</taxon>
        <taxon>Fungi incertae sedis</taxon>
        <taxon>Mucoromycota</taxon>
        <taxon>Mucoromycotina</taxon>
        <taxon>Mucoromycetes</taxon>
        <taxon>Mucorales</taxon>
        <taxon>Mucorineae</taxon>
        <taxon>Choanephoraceae</taxon>
        <taxon>Choanephoroideae</taxon>
        <taxon>Choanephora</taxon>
    </lineage>
</organism>
<dbReference type="STRING" id="101091.A0A1C7N2M3"/>
<protein>
    <recommendedName>
        <fullName evidence="4">Tyr recombinase domain-containing protein</fullName>
    </recommendedName>
</protein>
<dbReference type="EMBL" id="LUGH01000678">
    <property type="protein sequence ID" value="OBZ83352.1"/>
    <property type="molecule type" value="Genomic_DNA"/>
</dbReference>
<accession>A0A1C7N2M3</accession>
<dbReference type="OrthoDB" id="2221171at2759"/>
<dbReference type="Gene3D" id="1.10.443.10">
    <property type="entry name" value="Intergrase catalytic core"/>
    <property type="match status" value="1"/>
</dbReference>
<dbReference type="InParanoid" id="A0A1C7N2M3"/>
<dbReference type="InterPro" id="IPR013762">
    <property type="entry name" value="Integrase-like_cat_sf"/>
</dbReference>
<evidence type="ECO:0000256" key="1">
    <source>
        <dbReference type="ARBA" id="ARBA00023172"/>
    </source>
</evidence>
<sequence length="124" mass="14291">MVKEEGLSIFFREPKEGQMKAAHVGYLPEEHRELCPVRTTLVFLKRTEGLRLQDNARRLIGSWLKEILKEVNIDIRIFKAHSFRSAAATEAVMACTSILEVKKQANWSLTSDTFEKCYFLETAK</sequence>
<reference evidence="2 3" key="1">
    <citation type="submission" date="2016-03" db="EMBL/GenBank/DDBJ databases">
        <title>Choanephora cucurbitarum.</title>
        <authorList>
            <person name="Min B."/>
            <person name="Park H."/>
            <person name="Park J.-H."/>
            <person name="Shin H.-D."/>
            <person name="Choi I.-G."/>
        </authorList>
    </citation>
    <scope>NUCLEOTIDE SEQUENCE [LARGE SCALE GENOMIC DNA]</scope>
    <source>
        <strain evidence="2 3">KUS-F28377</strain>
    </source>
</reference>
<proteinExistence type="predicted"/>
<keyword evidence="3" id="KW-1185">Reference proteome</keyword>
<gene>
    <name evidence="2" type="ORF">A0J61_08598</name>
</gene>
<dbReference type="SUPFAM" id="SSF56349">
    <property type="entry name" value="DNA breaking-rejoining enzymes"/>
    <property type="match status" value="1"/>
</dbReference>
<evidence type="ECO:0000313" key="3">
    <source>
        <dbReference type="Proteomes" id="UP000093000"/>
    </source>
</evidence>
<feature type="non-terminal residue" evidence="2">
    <location>
        <position position="124"/>
    </location>
</feature>
<dbReference type="GO" id="GO:0015074">
    <property type="term" value="P:DNA integration"/>
    <property type="evidence" value="ECO:0007669"/>
    <property type="project" value="InterPro"/>
</dbReference>
<name>A0A1C7N2M3_9FUNG</name>
<comment type="caution">
    <text evidence="2">The sequence shown here is derived from an EMBL/GenBank/DDBJ whole genome shotgun (WGS) entry which is preliminary data.</text>
</comment>
<dbReference type="Proteomes" id="UP000093000">
    <property type="component" value="Unassembled WGS sequence"/>
</dbReference>